<dbReference type="Pfam" id="PF00254">
    <property type="entry name" value="FKBP_C"/>
    <property type="match status" value="2"/>
</dbReference>
<keyword evidence="3 5" id="KW-0697">Rotamase</keyword>
<evidence type="ECO:0000256" key="6">
    <source>
        <dbReference type="RuleBase" id="RU003915"/>
    </source>
</evidence>
<comment type="catalytic activity">
    <reaction evidence="1 5 6">
        <text>[protein]-peptidylproline (omega=180) = [protein]-peptidylproline (omega=0)</text>
        <dbReference type="Rhea" id="RHEA:16237"/>
        <dbReference type="Rhea" id="RHEA-COMP:10747"/>
        <dbReference type="Rhea" id="RHEA-COMP:10748"/>
        <dbReference type="ChEBI" id="CHEBI:83833"/>
        <dbReference type="ChEBI" id="CHEBI:83834"/>
        <dbReference type="EC" id="5.2.1.8"/>
    </reaction>
</comment>
<dbReference type="Proteomes" id="UP000557307">
    <property type="component" value="Unassembled WGS sequence"/>
</dbReference>
<accession>A0A840TYF8</accession>
<dbReference type="RefSeq" id="WP_184174863.1">
    <property type="nucleotide sequence ID" value="NZ_JACHGF010000004.1"/>
</dbReference>
<dbReference type="EC" id="5.2.1.8" evidence="6"/>
<comment type="similarity">
    <text evidence="2 6">Belongs to the FKBP-type PPIase family.</text>
</comment>
<dbReference type="PROSITE" id="PS51257">
    <property type="entry name" value="PROKAR_LIPOPROTEIN"/>
    <property type="match status" value="1"/>
</dbReference>
<keyword evidence="10" id="KW-1185">Reference proteome</keyword>
<gene>
    <name evidence="9" type="ORF">HNQ92_003068</name>
</gene>
<evidence type="ECO:0000259" key="8">
    <source>
        <dbReference type="PROSITE" id="PS50059"/>
    </source>
</evidence>
<comment type="caution">
    <text evidence="9">The sequence shown here is derived from an EMBL/GenBank/DDBJ whole genome shotgun (WGS) entry which is preliminary data.</text>
</comment>
<dbReference type="EMBL" id="JACHGF010000004">
    <property type="protein sequence ID" value="MBB5284920.1"/>
    <property type="molecule type" value="Genomic_DNA"/>
</dbReference>
<feature type="signal peptide" evidence="7">
    <location>
        <begin position="1"/>
        <end position="18"/>
    </location>
</feature>
<name>A0A840TYF8_9BACT</name>
<evidence type="ECO:0000256" key="2">
    <source>
        <dbReference type="ARBA" id="ARBA00006577"/>
    </source>
</evidence>
<dbReference type="GO" id="GO:0003755">
    <property type="term" value="F:peptidyl-prolyl cis-trans isomerase activity"/>
    <property type="evidence" value="ECO:0007669"/>
    <property type="project" value="UniProtKB-UniRule"/>
</dbReference>
<feature type="domain" description="PPIase FKBP-type" evidence="8">
    <location>
        <begin position="73"/>
        <end position="161"/>
    </location>
</feature>
<evidence type="ECO:0000256" key="3">
    <source>
        <dbReference type="ARBA" id="ARBA00023110"/>
    </source>
</evidence>
<dbReference type="PANTHER" id="PTHR43811">
    <property type="entry name" value="FKBP-TYPE PEPTIDYL-PROLYL CIS-TRANS ISOMERASE FKPA"/>
    <property type="match status" value="1"/>
</dbReference>
<feature type="domain" description="PPIase FKBP-type" evidence="8">
    <location>
        <begin position="202"/>
        <end position="294"/>
    </location>
</feature>
<proteinExistence type="inferred from homology"/>
<dbReference type="PROSITE" id="PS50059">
    <property type="entry name" value="FKBP_PPIASE"/>
    <property type="match status" value="2"/>
</dbReference>
<evidence type="ECO:0000256" key="1">
    <source>
        <dbReference type="ARBA" id="ARBA00000971"/>
    </source>
</evidence>
<keyword evidence="4 5" id="KW-0413">Isomerase</keyword>
<dbReference type="AlphaFoldDB" id="A0A840TYF8"/>
<feature type="chain" id="PRO_5032728009" description="Peptidyl-prolyl cis-trans isomerase" evidence="7">
    <location>
        <begin position="19"/>
        <end position="296"/>
    </location>
</feature>
<evidence type="ECO:0000256" key="4">
    <source>
        <dbReference type="ARBA" id="ARBA00023235"/>
    </source>
</evidence>
<organism evidence="9 10">
    <name type="scientific">Rhabdobacter roseus</name>
    <dbReference type="NCBI Taxonomy" id="1655419"/>
    <lineage>
        <taxon>Bacteria</taxon>
        <taxon>Pseudomonadati</taxon>
        <taxon>Bacteroidota</taxon>
        <taxon>Cytophagia</taxon>
        <taxon>Cytophagales</taxon>
        <taxon>Cytophagaceae</taxon>
        <taxon>Rhabdobacter</taxon>
    </lineage>
</organism>
<dbReference type="InterPro" id="IPR001179">
    <property type="entry name" value="PPIase_FKBP_dom"/>
</dbReference>
<dbReference type="PANTHER" id="PTHR43811:SF19">
    <property type="entry name" value="39 KDA FK506-BINDING NUCLEAR PROTEIN"/>
    <property type="match status" value="1"/>
</dbReference>
<evidence type="ECO:0000256" key="7">
    <source>
        <dbReference type="SAM" id="SignalP"/>
    </source>
</evidence>
<evidence type="ECO:0000256" key="5">
    <source>
        <dbReference type="PROSITE-ProRule" id="PRU00277"/>
    </source>
</evidence>
<evidence type="ECO:0000313" key="10">
    <source>
        <dbReference type="Proteomes" id="UP000557307"/>
    </source>
</evidence>
<protein>
    <recommendedName>
        <fullName evidence="6">Peptidyl-prolyl cis-trans isomerase</fullName>
        <ecNumber evidence="6">5.2.1.8</ecNumber>
    </recommendedName>
</protein>
<sequence length="296" mass="32986">MIQKWTVAVVMLSVIALASCNNFLDKENKQIEENERKISEYLTANNLSATLDSSGLYYVRKVSNASGRKANIGDEVSIYYRTYTLDGRLIDSTETSKGKPFIYPALTLFHLRGVILGVNLMRTGEKFTLLLPYYLAYGNDTYGSVPAYSPLRVEVELVNVRTEGEQIQNYLDEKEYEISERLTDNLNIVRRVTTTGDTIGKGKVVKLNYTGRTLDGKEFDKGNYTFTTGLVGQGAPIPGFDRGVRRLRNGETAVLVFPSALGYGRDGARNQQTGQFVINPYAPLAFEVEIISVTNP</sequence>
<evidence type="ECO:0000313" key="9">
    <source>
        <dbReference type="EMBL" id="MBB5284920.1"/>
    </source>
</evidence>
<dbReference type="Gene3D" id="3.10.50.40">
    <property type="match status" value="2"/>
</dbReference>
<keyword evidence="7" id="KW-0732">Signal</keyword>
<reference evidence="9 10" key="1">
    <citation type="submission" date="2020-08" db="EMBL/GenBank/DDBJ databases">
        <title>Genomic Encyclopedia of Type Strains, Phase IV (KMG-IV): sequencing the most valuable type-strain genomes for metagenomic binning, comparative biology and taxonomic classification.</title>
        <authorList>
            <person name="Goeker M."/>
        </authorList>
    </citation>
    <scope>NUCLEOTIDE SEQUENCE [LARGE SCALE GENOMIC DNA]</scope>
    <source>
        <strain evidence="9 10">DSM 105074</strain>
    </source>
</reference>
<dbReference type="SUPFAM" id="SSF54534">
    <property type="entry name" value="FKBP-like"/>
    <property type="match status" value="2"/>
</dbReference>
<dbReference type="InterPro" id="IPR046357">
    <property type="entry name" value="PPIase_dom_sf"/>
</dbReference>